<proteinExistence type="predicted"/>
<dbReference type="Proteomes" id="UP000321328">
    <property type="component" value="Unassembled WGS sequence"/>
</dbReference>
<protein>
    <recommendedName>
        <fullName evidence="3">Aminotransferase class I/classII domain-containing protein</fullName>
    </recommendedName>
</protein>
<keyword evidence="2" id="KW-1185">Reference proteome</keyword>
<dbReference type="EMBL" id="BJVI01000001">
    <property type="protein sequence ID" value="GEL16298.1"/>
    <property type="molecule type" value="Genomic_DNA"/>
</dbReference>
<gene>
    <name evidence="1" type="ORF">PA7_01350</name>
</gene>
<sequence>MGRLDEQFPDWRPSRSTGGLSLWVDLGAPVSSLLTSAARRRGVLLAASPRFGIDGAFERFLRLPYTLCRDRVVVALVRLATAWNDLGGASPGDTEPVAVV</sequence>
<dbReference type="AlphaFoldDB" id="A0A511D0B6"/>
<evidence type="ECO:0000313" key="1">
    <source>
        <dbReference type="EMBL" id="GEL16298.1"/>
    </source>
</evidence>
<organism evidence="1 2">
    <name type="scientific">Pseudonocardia asaccharolytica DSM 44247 = NBRC 16224</name>
    <dbReference type="NCBI Taxonomy" id="1123024"/>
    <lineage>
        <taxon>Bacteria</taxon>
        <taxon>Bacillati</taxon>
        <taxon>Actinomycetota</taxon>
        <taxon>Actinomycetes</taxon>
        <taxon>Pseudonocardiales</taxon>
        <taxon>Pseudonocardiaceae</taxon>
        <taxon>Pseudonocardia</taxon>
    </lineage>
</organism>
<dbReference type="SUPFAM" id="SSF53383">
    <property type="entry name" value="PLP-dependent transferases"/>
    <property type="match status" value="1"/>
</dbReference>
<name>A0A511D0B6_9PSEU</name>
<evidence type="ECO:0000313" key="2">
    <source>
        <dbReference type="Proteomes" id="UP000321328"/>
    </source>
</evidence>
<dbReference type="InterPro" id="IPR015424">
    <property type="entry name" value="PyrdxlP-dep_Trfase"/>
</dbReference>
<evidence type="ECO:0008006" key="3">
    <source>
        <dbReference type="Google" id="ProtNLM"/>
    </source>
</evidence>
<dbReference type="Gene3D" id="3.90.1150.10">
    <property type="entry name" value="Aspartate Aminotransferase, domain 1"/>
    <property type="match status" value="1"/>
</dbReference>
<comment type="caution">
    <text evidence="1">The sequence shown here is derived from an EMBL/GenBank/DDBJ whole genome shotgun (WGS) entry which is preliminary data.</text>
</comment>
<reference evidence="1 2" key="1">
    <citation type="submission" date="2019-07" db="EMBL/GenBank/DDBJ databases">
        <title>Whole genome shotgun sequence of Pseudonocardia asaccharolytica NBRC 16224.</title>
        <authorList>
            <person name="Hosoyama A."/>
            <person name="Uohara A."/>
            <person name="Ohji S."/>
            <person name="Ichikawa N."/>
        </authorList>
    </citation>
    <scope>NUCLEOTIDE SEQUENCE [LARGE SCALE GENOMIC DNA]</scope>
    <source>
        <strain evidence="1 2">NBRC 16224</strain>
    </source>
</reference>
<dbReference type="InterPro" id="IPR015422">
    <property type="entry name" value="PyrdxlP-dep_Trfase_small"/>
</dbReference>
<accession>A0A511D0B6</accession>
<dbReference type="STRING" id="1123024.GCA_000423625_01055"/>